<evidence type="ECO:0000259" key="1">
    <source>
        <dbReference type="Pfam" id="PF02026"/>
    </source>
</evidence>
<organism evidence="2 3">
    <name type="scientific">Stenotrophomonas phage YB07</name>
    <dbReference type="NCBI Taxonomy" id="2555548"/>
    <lineage>
        <taxon>Viruses</taxon>
        <taxon>Duplodnaviria</taxon>
        <taxon>Heunggongvirae</taxon>
        <taxon>Uroviricota</taxon>
        <taxon>Caudoviricetes</taxon>
        <taxon>Menderavirus</taxon>
        <taxon>Menderavirus IMESM1</taxon>
    </lineage>
</organism>
<protein>
    <recommendedName>
        <fullName evidence="1">Ryanodine receptor Ryr domain-containing protein</fullName>
    </recommendedName>
</protein>
<dbReference type="InterPro" id="IPR003032">
    <property type="entry name" value="Ryanodine_rcpt"/>
</dbReference>
<accession>A0A482IGI6</accession>
<evidence type="ECO:0000313" key="3">
    <source>
        <dbReference type="Proteomes" id="UP000294655"/>
    </source>
</evidence>
<feature type="domain" description="Ryanodine receptor Ryr" evidence="1">
    <location>
        <begin position="59"/>
        <end position="105"/>
    </location>
</feature>
<dbReference type="EMBL" id="MK580972">
    <property type="protein sequence ID" value="QBP06200.1"/>
    <property type="molecule type" value="Genomic_DNA"/>
</dbReference>
<evidence type="ECO:0000313" key="2">
    <source>
        <dbReference type="EMBL" id="QBP06200.1"/>
    </source>
</evidence>
<sequence length="116" mass="13459">MLHTPPAEIARIAHNTVKAYREAMGDFSVVDWNSADTHVREKLIDFVHIYSENPTDTPETLHQIWMDLKIDNGWAHGDKLDWTKLEHPDLLPYELLSDLRRAADAITWAVIREVMK</sequence>
<dbReference type="KEGG" id="vg:55614674"/>
<dbReference type="Gene3D" id="1.10.490.160">
    <property type="match status" value="1"/>
</dbReference>
<dbReference type="RefSeq" id="YP_009844350.1">
    <property type="nucleotide sequence ID" value="NC_048755.1"/>
</dbReference>
<name>A0A482IGI6_9CAUD</name>
<dbReference type="Pfam" id="PF02026">
    <property type="entry name" value="RyR"/>
    <property type="match status" value="1"/>
</dbReference>
<proteinExistence type="predicted"/>
<reference evidence="2 3" key="1">
    <citation type="submission" date="2019-02" db="EMBL/GenBank/DDBJ databases">
        <authorList>
            <person name="He Y."/>
            <person name="Shi H."/>
            <person name="Li J."/>
            <person name="Sun Y."/>
        </authorList>
    </citation>
    <scope>NUCLEOTIDE SEQUENCE [LARGE SCALE GENOMIC DNA]</scope>
</reference>
<dbReference type="Proteomes" id="UP000294655">
    <property type="component" value="Segment"/>
</dbReference>
<dbReference type="GeneID" id="55614674"/>